<feature type="compositionally biased region" description="Polar residues" evidence="13">
    <location>
        <begin position="411"/>
        <end position="420"/>
    </location>
</feature>
<dbReference type="GO" id="GO:0005524">
    <property type="term" value="F:ATP binding"/>
    <property type="evidence" value="ECO:0007669"/>
    <property type="project" value="UniProtKB-UniRule"/>
</dbReference>
<evidence type="ECO:0000256" key="13">
    <source>
        <dbReference type="SAM" id="MobiDB-lite"/>
    </source>
</evidence>
<feature type="binding site" evidence="12">
    <location>
        <position position="730"/>
    </location>
    <ligand>
        <name>ATP</name>
        <dbReference type="ChEBI" id="CHEBI:30616"/>
    </ligand>
</feature>
<evidence type="ECO:0000256" key="8">
    <source>
        <dbReference type="ARBA" id="ARBA00022840"/>
    </source>
</evidence>
<gene>
    <name evidence="15" type="ORF">HU200_022031</name>
</gene>
<dbReference type="InterPro" id="IPR017441">
    <property type="entry name" value="Protein_kinase_ATP_BS"/>
</dbReference>
<dbReference type="InterPro" id="IPR000719">
    <property type="entry name" value="Prot_kinase_dom"/>
</dbReference>
<dbReference type="OrthoDB" id="7537227at2759"/>
<dbReference type="AlphaFoldDB" id="A0A835C4X2"/>
<comment type="caution">
    <text evidence="15">The sequence shown here is derived from an EMBL/GenBank/DDBJ whole genome shotgun (WGS) entry which is preliminary data.</text>
</comment>
<keyword evidence="6 12" id="KW-0547">Nucleotide-binding</keyword>
<feature type="compositionally biased region" description="Low complexity" evidence="13">
    <location>
        <begin position="30"/>
        <end position="52"/>
    </location>
</feature>
<evidence type="ECO:0000256" key="5">
    <source>
        <dbReference type="ARBA" id="ARBA00022679"/>
    </source>
</evidence>
<comment type="catalytic activity">
    <reaction evidence="11">
        <text>L-seryl-[protein] + ATP = O-phospho-L-seryl-[protein] + ADP + H(+)</text>
        <dbReference type="Rhea" id="RHEA:17989"/>
        <dbReference type="Rhea" id="RHEA-COMP:9863"/>
        <dbReference type="Rhea" id="RHEA-COMP:11604"/>
        <dbReference type="ChEBI" id="CHEBI:15378"/>
        <dbReference type="ChEBI" id="CHEBI:29999"/>
        <dbReference type="ChEBI" id="CHEBI:30616"/>
        <dbReference type="ChEBI" id="CHEBI:83421"/>
        <dbReference type="ChEBI" id="CHEBI:456216"/>
        <dbReference type="EC" id="2.7.11.1"/>
    </reaction>
</comment>
<dbReference type="EC" id="2.7.11.1" evidence="3"/>
<proteinExistence type="inferred from homology"/>
<dbReference type="GO" id="GO:0016020">
    <property type="term" value="C:membrane"/>
    <property type="evidence" value="ECO:0007669"/>
    <property type="project" value="UniProtKB-SubCell"/>
</dbReference>
<evidence type="ECO:0000256" key="6">
    <source>
        <dbReference type="ARBA" id="ARBA00022741"/>
    </source>
</evidence>
<dbReference type="PROSITE" id="PS00107">
    <property type="entry name" value="PROTEIN_KINASE_ATP"/>
    <property type="match status" value="1"/>
</dbReference>
<evidence type="ECO:0000256" key="9">
    <source>
        <dbReference type="ARBA" id="ARBA00023136"/>
    </source>
</evidence>
<dbReference type="PANTHER" id="PTHR44329:SF284">
    <property type="entry name" value="SERINE_THREONINE-PROTEIN KINASE EDR1-LIKE ISOFORM X2"/>
    <property type="match status" value="1"/>
</dbReference>
<feature type="region of interest" description="Disordered" evidence="13">
    <location>
        <begin position="541"/>
        <end position="574"/>
    </location>
</feature>
<name>A0A835C4X2_9POAL</name>
<dbReference type="CDD" id="cd13999">
    <property type="entry name" value="STKc_MAP3K-like"/>
    <property type="match status" value="1"/>
</dbReference>
<evidence type="ECO:0000256" key="10">
    <source>
        <dbReference type="ARBA" id="ARBA00047899"/>
    </source>
</evidence>
<dbReference type="PROSITE" id="PS00108">
    <property type="entry name" value="PROTEIN_KINASE_ST"/>
    <property type="match status" value="1"/>
</dbReference>
<comment type="catalytic activity">
    <reaction evidence="10">
        <text>L-threonyl-[protein] + ATP = O-phospho-L-threonyl-[protein] + ADP + H(+)</text>
        <dbReference type="Rhea" id="RHEA:46608"/>
        <dbReference type="Rhea" id="RHEA-COMP:11060"/>
        <dbReference type="Rhea" id="RHEA-COMP:11605"/>
        <dbReference type="ChEBI" id="CHEBI:15378"/>
        <dbReference type="ChEBI" id="CHEBI:30013"/>
        <dbReference type="ChEBI" id="CHEBI:30616"/>
        <dbReference type="ChEBI" id="CHEBI:61977"/>
        <dbReference type="ChEBI" id="CHEBI:456216"/>
        <dbReference type="EC" id="2.7.11.1"/>
    </reaction>
</comment>
<comment type="similarity">
    <text evidence="2">Belongs to the protein kinase superfamily. TKL Ser/Thr protein kinase family. RAF subfamily.</text>
</comment>
<keyword evidence="4" id="KW-0723">Serine/threonine-protein kinase</keyword>
<feature type="region of interest" description="Disordered" evidence="13">
    <location>
        <begin position="456"/>
        <end position="483"/>
    </location>
</feature>
<dbReference type="InterPro" id="IPR011009">
    <property type="entry name" value="Kinase-like_dom_sf"/>
</dbReference>
<keyword evidence="16" id="KW-1185">Reference proteome</keyword>
<dbReference type="FunFam" id="3.30.200.20:FF:000060">
    <property type="entry name" value="Serine/threonine-protein kinase isoform 1"/>
    <property type="match status" value="1"/>
</dbReference>
<dbReference type="InterPro" id="IPR001245">
    <property type="entry name" value="Ser-Thr/Tyr_kinase_cat_dom"/>
</dbReference>
<keyword evidence="5" id="KW-0808">Transferase</keyword>
<dbReference type="InterPro" id="IPR051681">
    <property type="entry name" value="Ser/Thr_Kinases-Pseudokinases"/>
</dbReference>
<feature type="domain" description="Protein kinase" evidence="14">
    <location>
        <begin position="702"/>
        <end position="939"/>
    </location>
</feature>
<dbReference type="Gene3D" id="1.10.510.10">
    <property type="entry name" value="Transferase(Phosphotransferase) domain 1"/>
    <property type="match status" value="1"/>
</dbReference>
<evidence type="ECO:0000256" key="3">
    <source>
        <dbReference type="ARBA" id="ARBA00012513"/>
    </source>
</evidence>
<dbReference type="SUPFAM" id="SSF56112">
    <property type="entry name" value="Protein kinase-like (PK-like)"/>
    <property type="match status" value="1"/>
</dbReference>
<dbReference type="FunFam" id="1.10.510.10:FF:000476">
    <property type="entry name" value="PAS domain-containing protein tyrosine kinase family protein"/>
    <property type="match status" value="1"/>
</dbReference>
<evidence type="ECO:0000313" key="16">
    <source>
        <dbReference type="Proteomes" id="UP000636709"/>
    </source>
</evidence>
<protein>
    <recommendedName>
        <fullName evidence="3">non-specific serine/threonine protein kinase</fullName>
        <ecNumber evidence="3">2.7.11.1</ecNumber>
    </recommendedName>
</protein>
<dbReference type="Proteomes" id="UP000636709">
    <property type="component" value="Unassembled WGS sequence"/>
</dbReference>
<organism evidence="15 16">
    <name type="scientific">Digitaria exilis</name>
    <dbReference type="NCBI Taxonomy" id="1010633"/>
    <lineage>
        <taxon>Eukaryota</taxon>
        <taxon>Viridiplantae</taxon>
        <taxon>Streptophyta</taxon>
        <taxon>Embryophyta</taxon>
        <taxon>Tracheophyta</taxon>
        <taxon>Spermatophyta</taxon>
        <taxon>Magnoliopsida</taxon>
        <taxon>Liliopsida</taxon>
        <taxon>Poales</taxon>
        <taxon>Poaceae</taxon>
        <taxon>PACMAD clade</taxon>
        <taxon>Panicoideae</taxon>
        <taxon>Panicodae</taxon>
        <taxon>Paniceae</taxon>
        <taxon>Anthephorinae</taxon>
        <taxon>Digitaria</taxon>
    </lineage>
</organism>
<feature type="compositionally biased region" description="Basic and acidic residues" evidence="13">
    <location>
        <begin position="463"/>
        <end position="476"/>
    </location>
</feature>
<feature type="region of interest" description="Disordered" evidence="13">
    <location>
        <begin position="1"/>
        <end position="58"/>
    </location>
</feature>
<evidence type="ECO:0000256" key="1">
    <source>
        <dbReference type="ARBA" id="ARBA00004370"/>
    </source>
</evidence>
<dbReference type="EMBL" id="JACEFO010001669">
    <property type="protein sequence ID" value="KAF8722894.1"/>
    <property type="molecule type" value="Genomic_DNA"/>
</dbReference>
<keyword evidence="8 12" id="KW-0067">ATP-binding</keyword>
<evidence type="ECO:0000256" key="11">
    <source>
        <dbReference type="ARBA" id="ARBA00048679"/>
    </source>
</evidence>
<sequence length="939" mass="103651">MKIPFVSKRSHRSSESVGPSNPSPAPPQQQPSSPARSAAALASSSPPAVAPDAAEEDFILQEEEYQMQLAMALSASASVSGEGGAGDPDGEQIRKAKLMSLGRGDPSAAGDQSGGDTAESLSRRYREYNFLDYNEKVIDGFYDIFGLSAESYRQKKIPSLAELQMSIGDLGFEVIVVDHKFDNALREMKDVTQCCMLGCDDISVSVRRIAEVVAEHMGGPVIDANEMFTRWLGKSIEQRTSHHTSLLPIGRIEIGLSRHRALLFKILADSVGIPCKLVKGSHYTGVEDDAISIIKMDNDREYLVDVMAAPGTLIPADVFNSKATSLNANQTGQNQMTDSITNSDKEPVALQFEHNHNQLRMPSNNNWISNNHSRHGETTTPSAPNPWADKVSVTAGSSSAPCALVPHKQSDQPSTPSTLSKQKEDLKLLLNSQDNEESKRLFSDLNPLRAIGSGKSSVALKGSDNRNNEFQRRRENVAPVPARSQQPLVIKNWSAFNDISNNKQYNFAEGLVPRRNVMNNVASSSQLAWSAAKHYNSNAVERNNWSNAPPVRNYDNGTIGASAMTTTSNSGEHLDKSNMGVASDFEIIGSSSANTASSYEIGKAADKGPSDDLERGSMYSRFDGQLPVNSQGFVLQANENKENYGKHEHQKLYPDIRKPPPDRFMGAPKQHSGSVSPSQVGSSRVEMVLEDVSECEILWEDLVIGERIGLGSYGEVYHADWNGTEVAVKKFLDQDFYGDALDEFRCEVRIMRRLRHPNIVLFMGAVTRPPNLSIVSEYLPRGSLHKIIHRCEIDEKRRIKMALDVVRARGMNCLHTSVPTIVHRDLKSPNLLVDDNWTVKVCDFGLSRLKHSTFLSSKSTAGTPEWMAPEVLRNEQSNEKCDVYSFGVILWELATLRTPWQGMNPMQVVGAVGFQDRRLDIPKEVDPLVAKIIRDCWQK</sequence>
<evidence type="ECO:0000256" key="2">
    <source>
        <dbReference type="ARBA" id="ARBA00010507"/>
    </source>
</evidence>
<dbReference type="GO" id="GO:0004674">
    <property type="term" value="F:protein serine/threonine kinase activity"/>
    <property type="evidence" value="ECO:0007669"/>
    <property type="project" value="UniProtKB-KW"/>
</dbReference>
<dbReference type="PROSITE" id="PS50011">
    <property type="entry name" value="PROTEIN_KINASE_DOM"/>
    <property type="match status" value="1"/>
</dbReference>
<accession>A0A835C4X2</accession>
<feature type="compositionally biased region" description="Polar residues" evidence="13">
    <location>
        <begin position="359"/>
        <end position="371"/>
    </location>
</feature>
<feature type="region of interest" description="Disordered" evidence="13">
    <location>
        <begin position="659"/>
        <end position="679"/>
    </location>
</feature>
<reference evidence="15" key="1">
    <citation type="submission" date="2020-07" db="EMBL/GenBank/DDBJ databases">
        <title>Genome sequence and genetic diversity analysis of an under-domesticated orphan crop, white fonio (Digitaria exilis).</title>
        <authorList>
            <person name="Bennetzen J.L."/>
            <person name="Chen S."/>
            <person name="Ma X."/>
            <person name="Wang X."/>
            <person name="Yssel A.E.J."/>
            <person name="Chaluvadi S.R."/>
            <person name="Johnson M."/>
            <person name="Gangashetty P."/>
            <person name="Hamidou F."/>
            <person name="Sanogo M.D."/>
            <person name="Zwaenepoel A."/>
            <person name="Wallace J."/>
            <person name="Van De Peer Y."/>
            <person name="Van Deynze A."/>
        </authorList>
    </citation>
    <scope>NUCLEOTIDE SEQUENCE</scope>
    <source>
        <tissue evidence="15">Leaves</tissue>
    </source>
</reference>
<keyword evidence="7" id="KW-0418">Kinase</keyword>
<keyword evidence="9" id="KW-0472">Membrane</keyword>
<dbReference type="Pfam" id="PF14381">
    <property type="entry name" value="EDR1_CTR1_ARMC3_pept"/>
    <property type="match status" value="1"/>
</dbReference>
<comment type="subcellular location">
    <subcellularLocation>
        <location evidence="1">Membrane</location>
    </subcellularLocation>
</comment>
<dbReference type="InterPro" id="IPR008271">
    <property type="entry name" value="Ser/Thr_kinase_AS"/>
</dbReference>
<evidence type="ECO:0000256" key="7">
    <source>
        <dbReference type="ARBA" id="ARBA00022777"/>
    </source>
</evidence>
<dbReference type="PANTHER" id="PTHR44329">
    <property type="entry name" value="SERINE/THREONINE-PROTEIN KINASE TNNI3K-RELATED"/>
    <property type="match status" value="1"/>
</dbReference>
<dbReference type="Pfam" id="PF07714">
    <property type="entry name" value="PK_Tyr_Ser-Thr"/>
    <property type="match status" value="1"/>
</dbReference>
<evidence type="ECO:0000256" key="12">
    <source>
        <dbReference type="PROSITE-ProRule" id="PRU10141"/>
    </source>
</evidence>
<evidence type="ECO:0000256" key="4">
    <source>
        <dbReference type="ARBA" id="ARBA00022527"/>
    </source>
</evidence>
<dbReference type="SMART" id="SM00220">
    <property type="entry name" value="S_TKc"/>
    <property type="match status" value="1"/>
</dbReference>
<dbReference type="InterPro" id="IPR055164">
    <property type="entry name" value="EDR1/CTR1/ARMC3-like_pept-like"/>
</dbReference>
<evidence type="ECO:0000259" key="14">
    <source>
        <dbReference type="PROSITE" id="PS50011"/>
    </source>
</evidence>
<feature type="region of interest" description="Disordered" evidence="13">
    <location>
        <begin position="359"/>
        <end position="421"/>
    </location>
</feature>
<evidence type="ECO:0000313" key="15">
    <source>
        <dbReference type="EMBL" id="KAF8722894.1"/>
    </source>
</evidence>
<dbReference type="Gene3D" id="3.30.200.20">
    <property type="entry name" value="Phosphorylase Kinase, domain 1"/>
    <property type="match status" value="1"/>
</dbReference>